<dbReference type="RefSeq" id="WP_013188577.1">
    <property type="nucleotide sequence ID" value="NZ_CP068112.1"/>
</dbReference>
<dbReference type="Gene3D" id="1.10.1660.10">
    <property type="match status" value="1"/>
</dbReference>
<proteinExistence type="predicted"/>
<feature type="domain" description="Helix-turn-helix" evidence="2">
    <location>
        <begin position="4"/>
        <end position="49"/>
    </location>
</feature>
<dbReference type="Pfam" id="PF12728">
    <property type="entry name" value="HTH_17"/>
    <property type="match status" value="1"/>
</dbReference>
<dbReference type="Proteomes" id="UP000250245">
    <property type="component" value="Unassembled WGS sequence"/>
</dbReference>
<dbReference type="InterPro" id="IPR010093">
    <property type="entry name" value="SinI_DNA-bd"/>
</dbReference>
<dbReference type="InterPro" id="IPR041657">
    <property type="entry name" value="HTH_17"/>
</dbReference>
<dbReference type="AlphaFoldDB" id="A0A2X2YIK0"/>
<dbReference type="SUPFAM" id="SSF46955">
    <property type="entry name" value="Putative DNA-binding domain"/>
    <property type="match status" value="1"/>
</dbReference>
<evidence type="ECO:0000313" key="4">
    <source>
        <dbReference type="Proteomes" id="UP000250245"/>
    </source>
</evidence>
<sequence>MGEVLSPKQAAKLLKVTTGTIYRWISEGKLAYTRLPSGYYRIPASEISRILTPTPATENTSAEVVDDVETESDNAVFPPELF</sequence>
<dbReference type="NCBIfam" id="TIGR01764">
    <property type="entry name" value="excise"/>
    <property type="match status" value="1"/>
</dbReference>
<gene>
    <name evidence="3" type="ORF">NCTC11820_00601</name>
</gene>
<protein>
    <submittedName>
        <fullName evidence="3">DNA binding domain, excisionase family</fullName>
    </submittedName>
</protein>
<accession>A0A2X2YIK0</accession>
<reference evidence="3 4" key="1">
    <citation type="submission" date="2018-06" db="EMBL/GenBank/DDBJ databases">
        <authorList>
            <consortium name="Pathogen Informatics"/>
            <person name="Doyle S."/>
        </authorList>
    </citation>
    <scope>NUCLEOTIDE SEQUENCE [LARGE SCALE GENOMIC DNA]</scope>
    <source>
        <strain evidence="3 4">NCTC11820</strain>
    </source>
</reference>
<dbReference type="InterPro" id="IPR009061">
    <property type="entry name" value="DNA-bd_dom_put_sf"/>
</dbReference>
<dbReference type="GeneID" id="55564257"/>
<dbReference type="GO" id="GO:0003677">
    <property type="term" value="F:DNA binding"/>
    <property type="evidence" value="ECO:0007669"/>
    <property type="project" value="InterPro"/>
</dbReference>
<feature type="region of interest" description="Disordered" evidence="1">
    <location>
        <begin position="55"/>
        <end position="82"/>
    </location>
</feature>
<organism evidence="3 4">
    <name type="scientific">Mobiluncus curtisii</name>
    <dbReference type="NCBI Taxonomy" id="2051"/>
    <lineage>
        <taxon>Bacteria</taxon>
        <taxon>Bacillati</taxon>
        <taxon>Actinomycetota</taxon>
        <taxon>Actinomycetes</taxon>
        <taxon>Actinomycetales</taxon>
        <taxon>Actinomycetaceae</taxon>
        <taxon>Mobiluncus</taxon>
    </lineage>
</organism>
<evidence type="ECO:0000313" key="3">
    <source>
        <dbReference type="EMBL" id="SQB64266.1"/>
    </source>
</evidence>
<evidence type="ECO:0000259" key="2">
    <source>
        <dbReference type="Pfam" id="PF12728"/>
    </source>
</evidence>
<name>A0A2X2YIK0_9ACTO</name>
<dbReference type="CDD" id="cd04762">
    <property type="entry name" value="HTH_MerR-trunc"/>
    <property type="match status" value="1"/>
</dbReference>
<evidence type="ECO:0000256" key="1">
    <source>
        <dbReference type="SAM" id="MobiDB-lite"/>
    </source>
</evidence>
<dbReference type="EMBL" id="UASJ01000001">
    <property type="protein sequence ID" value="SQB64266.1"/>
    <property type="molecule type" value="Genomic_DNA"/>
</dbReference>